<dbReference type="InterPro" id="IPR044929">
    <property type="entry name" value="DNA/RNA_non-sp_Endonuclease_sf"/>
</dbReference>
<dbReference type="GeneTree" id="ENSGT00940000160677"/>
<keyword evidence="5" id="KW-0540">Nuclease</keyword>
<dbReference type="PANTHER" id="PTHR13966">
    <property type="entry name" value="ENDONUCLEASE RELATED"/>
    <property type="match status" value="1"/>
</dbReference>
<dbReference type="InterPro" id="IPR041003">
    <property type="entry name" value="Exog_C"/>
</dbReference>
<evidence type="ECO:0000256" key="17">
    <source>
        <dbReference type="PIRSR" id="PIRSR640255-2"/>
    </source>
</evidence>
<evidence type="ECO:0000256" key="13">
    <source>
        <dbReference type="ARBA" id="ARBA00053281"/>
    </source>
</evidence>
<dbReference type="GeneID" id="115378921"/>
<dbReference type="SMART" id="SM00892">
    <property type="entry name" value="Endonuclease_NS"/>
    <property type="match status" value="1"/>
</dbReference>
<dbReference type="Gene3D" id="6.10.250.1250">
    <property type="match status" value="1"/>
</dbReference>
<dbReference type="PANTHER" id="PTHR13966:SF19">
    <property type="entry name" value="NUCLEASE EXOG, MITOCHONDRIAL"/>
    <property type="match status" value="1"/>
</dbReference>
<keyword evidence="7" id="KW-0255">Endonuclease</keyword>
<evidence type="ECO:0000256" key="15">
    <source>
        <dbReference type="ARBA" id="ARBA00081050"/>
    </source>
</evidence>
<feature type="domain" description="DNA/RNA non-specific endonuclease/pyrophosphatase/phosphodiesterase" evidence="20">
    <location>
        <begin position="68"/>
        <end position="283"/>
    </location>
</feature>
<evidence type="ECO:0000256" key="8">
    <source>
        <dbReference type="ARBA" id="ARBA00022792"/>
    </source>
</evidence>
<dbReference type="GO" id="GO:0046872">
    <property type="term" value="F:metal ion binding"/>
    <property type="evidence" value="ECO:0007669"/>
    <property type="project" value="UniProtKB-KW"/>
</dbReference>
<dbReference type="GO" id="GO:0005743">
    <property type="term" value="C:mitochondrial inner membrane"/>
    <property type="evidence" value="ECO:0007669"/>
    <property type="project" value="UniProtKB-SubCell"/>
</dbReference>
<dbReference type="InterPro" id="IPR044925">
    <property type="entry name" value="His-Me_finger_sf"/>
</dbReference>
<keyword evidence="9" id="KW-0378">Hydrolase</keyword>
<evidence type="ECO:0000256" key="10">
    <source>
        <dbReference type="ARBA" id="ARBA00022946"/>
    </source>
</evidence>
<dbReference type="PROSITE" id="PS51257">
    <property type="entry name" value="PROKAR_LIPOPROTEIN"/>
    <property type="match status" value="1"/>
</dbReference>
<evidence type="ECO:0000259" key="19">
    <source>
        <dbReference type="SMART" id="SM00477"/>
    </source>
</evidence>
<dbReference type="SMART" id="SM00477">
    <property type="entry name" value="NUC"/>
    <property type="match status" value="1"/>
</dbReference>
<dbReference type="FunCoup" id="A0A667ZLD4">
    <property type="interactions" value="118"/>
</dbReference>
<dbReference type="GO" id="GO:0006309">
    <property type="term" value="P:apoptotic DNA fragmentation"/>
    <property type="evidence" value="ECO:0007669"/>
    <property type="project" value="TreeGrafter"/>
</dbReference>
<feature type="active site" description="Proton acceptor" evidence="16">
    <location>
        <position position="132"/>
    </location>
</feature>
<comment type="function">
    <text evidence="13">Endo/exonuclease with nicking activity towards supercoiled DNA, a preference for single-stranded DNA and 5'-3' exonuclease activity.</text>
</comment>
<keyword evidence="8" id="KW-0999">Mitochondrion inner membrane</keyword>
<evidence type="ECO:0000256" key="14">
    <source>
        <dbReference type="ARBA" id="ARBA00074243"/>
    </source>
</evidence>
<reference evidence="21" key="1">
    <citation type="submission" date="2019-06" db="EMBL/GenBank/DDBJ databases">
        <authorList>
            <consortium name="Wellcome Sanger Institute Data Sharing"/>
        </authorList>
    </citation>
    <scope>NUCLEOTIDE SEQUENCE [LARGE SCALE GENOMIC DNA]</scope>
</reference>
<evidence type="ECO:0000256" key="16">
    <source>
        <dbReference type="PIRSR" id="PIRSR640255-1"/>
    </source>
</evidence>
<evidence type="ECO:0000256" key="1">
    <source>
        <dbReference type="ARBA" id="ARBA00001968"/>
    </source>
</evidence>
<evidence type="ECO:0000256" key="4">
    <source>
        <dbReference type="ARBA" id="ARBA00011738"/>
    </source>
</evidence>
<comment type="subcellular location">
    <subcellularLocation>
        <location evidence="2">Mitochondrion inner membrane</location>
    </subcellularLocation>
</comment>
<dbReference type="InParanoid" id="A0A667ZLD4"/>
<evidence type="ECO:0000256" key="6">
    <source>
        <dbReference type="ARBA" id="ARBA00022723"/>
    </source>
</evidence>
<evidence type="ECO:0000259" key="20">
    <source>
        <dbReference type="SMART" id="SM00892"/>
    </source>
</evidence>
<proteinExistence type="inferred from homology"/>
<evidence type="ECO:0000256" key="9">
    <source>
        <dbReference type="ARBA" id="ARBA00022801"/>
    </source>
</evidence>
<feature type="signal peptide" evidence="18">
    <location>
        <begin position="1"/>
        <end position="23"/>
    </location>
</feature>
<keyword evidence="11" id="KW-0496">Mitochondrion</keyword>
<dbReference type="InterPro" id="IPR001604">
    <property type="entry name" value="Endo_G_ENPP1-like_dom"/>
</dbReference>
<evidence type="ECO:0000256" key="11">
    <source>
        <dbReference type="ARBA" id="ARBA00023128"/>
    </source>
</evidence>
<sequence>MAAGVKLLRFAGGFVCGAAVSTASCVAALRLHRAEPEEPRAPSPDTVSEVQQLIGRFGLPETGAEVRCYANHTLSYDQSKRTPRWVAEHLTNQKLQGQADRKHCRFRADPDIPACFSAGNDDYLGSGWSRGHMAPAGDNKQSERSMAETFYLSNIVPQNYENNAGFWNRLEMYCRELTQRFQDVWVVSGPLALPAEKDDGTRTVSYQVIGKDSVAVPTHLFKAVLVQSSNTTDQSAAPVQALGAFIVPNRPIGFERKLRDFQVSLSELEGVSGLTLFPKLPRGGGGGGDGPGGVADLCELDGCQLMGYKEFTLYLTGRKVGGARSLAKLEQLMAELRRQGIEPDDYLNKLYLKKKEQLTNQEPPQGTAGAG</sequence>
<dbReference type="GO" id="GO:0000014">
    <property type="term" value="F:single-stranded DNA endodeoxyribonuclease activity"/>
    <property type="evidence" value="ECO:0007669"/>
    <property type="project" value="TreeGrafter"/>
</dbReference>
<comment type="similarity">
    <text evidence="3">Belongs to the DNA/RNA non-specific endonuclease family.</text>
</comment>
<feature type="chain" id="PRO_5025521016" description="Nuclease EXOG, mitochondrial" evidence="18">
    <location>
        <begin position="24"/>
        <end position="371"/>
    </location>
</feature>
<dbReference type="Gene3D" id="3.40.570.10">
    <property type="entry name" value="Extracellular Endonuclease, subunit A"/>
    <property type="match status" value="1"/>
</dbReference>
<evidence type="ECO:0000256" key="18">
    <source>
        <dbReference type="SAM" id="SignalP"/>
    </source>
</evidence>
<evidence type="ECO:0000256" key="7">
    <source>
        <dbReference type="ARBA" id="ARBA00022759"/>
    </source>
</evidence>
<dbReference type="AlphaFoldDB" id="A0A667ZLD4"/>
<dbReference type="CDD" id="cd00091">
    <property type="entry name" value="NUC"/>
    <property type="match status" value="1"/>
</dbReference>
<dbReference type="GO" id="GO:0003676">
    <property type="term" value="F:nucleic acid binding"/>
    <property type="evidence" value="ECO:0007669"/>
    <property type="project" value="InterPro"/>
</dbReference>
<comment type="cofactor">
    <cofactor evidence="1">
        <name>a divalent metal cation</name>
        <dbReference type="ChEBI" id="CHEBI:60240"/>
    </cofactor>
</comment>
<feature type="domain" description="ENPP1-3/EXOG-like endonuclease/phosphodiesterase" evidence="19">
    <location>
        <begin position="69"/>
        <end position="283"/>
    </location>
</feature>
<evidence type="ECO:0000256" key="12">
    <source>
        <dbReference type="ARBA" id="ARBA00023136"/>
    </source>
</evidence>
<dbReference type="FunFam" id="3.40.570.10:FF:000003">
    <property type="entry name" value="Nuclease EXOG, mitochondrial"/>
    <property type="match status" value="1"/>
</dbReference>
<dbReference type="InterPro" id="IPR020821">
    <property type="entry name" value="ENPP1-3/EXOG-like_nuc-like"/>
</dbReference>
<dbReference type="Pfam" id="PF18026">
    <property type="entry name" value="Exog_C"/>
    <property type="match status" value="1"/>
</dbReference>
<dbReference type="InterPro" id="IPR040255">
    <property type="entry name" value="Non-specific_endonuclease"/>
</dbReference>
<dbReference type="GO" id="GO:0008409">
    <property type="term" value="F:5'-3' exonuclease activity"/>
    <property type="evidence" value="ECO:0007669"/>
    <property type="project" value="TreeGrafter"/>
</dbReference>
<keyword evidence="6 17" id="KW-0479">Metal-binding</keyword>
<keyword evidence="12" id="KW-0472">Membrane</keyword>
<dbReference type="GO" id="GO:0005634">
    <property type="term" value="C:nucleus"/>
    <property type="evidence" value="ECO:0007669"/>
    <property type="project" value="TreeGrafter"/>
</dbReference>
<evidence type="ECO:0000256" key="2">
    <source>
        <dbReference type="ARBA" id="ARBA00004273"/>
    </source>
</evidence>
<dbReference type="Pfam" id="PF01223">
    <property type="entry name" value="Endonuclease_NS"/>
    <property type="match status" value="1"/>
</dbReference>
<gene>
    <name evidence="21" type="primary">EXOG</name>
</gene>
<evidence type="ECO:0000313" key="22">
    <source>
        <dbReference type="Proteomes" id="UP000472263"/>
    </source>
</evidence>
<protein>
    <recommendedName>
        <fullName evidence="14">Nuclease EXOG, mitochondrial</fullName>
    </recommendedName>
    <alternativeName>
        <fullName evidence="15">Endonuclease G-like 1</fullName>
    </alternativeName>
</protein>
<keyword evidence="18" id="KW-0732">Signal</keyword>
<evidence type="ECO:0000256" key="3">
    <source>
        <dbReference type="ARBA" id="ARBA00010052"/>
    </source>
</evidence>
<keyword evidence="10" id="KW-0809">Transit peptide</keyword>
<dbReference type="Proteomes" id="UP000472263">
    <property type="component" value="Chromosome 20"/>
</dbReference>
<feature type="binding site" evidence="17">
    <location>
        <position position="163"/>
    </location>
    <ligand>
        <name>Mg(2+)</name>
        <dbReference type="ChEBI" id="CHEBI:18420"/>
        <note>catalytic</note>
    </ligand>
</feature>
<dbReference type="OrthoDB" id="5418055at2759"/>
<dbReference type="SUPFAM" id="SSF54060">
    <property type="entry name" value="His-Me finger endonucleases"/>
    <property type="match status" value="1"/>
</dbReference>
<accession>A0A667ZLD4</accession>
<reference evidence="21" key="3">
    <citation type="submission" date="2025-09" db="UniProtKB">
        <authorList>
            <consortium name="Ensembl"/>
        </authorList>
    </citation>
    <scope>IDENTIFICATION</scope>
</reference>
<name>A0A667ZLD4_9TELE</name>
<reference evidence="21" key="2">
    <citation type="submission" date="2025-08" db="UniProtKB">
        <authorList>
            <consortium name="Ensembl"/>
        </authorList>
    </citation>
    <scope>IDENTIFICATION</scope>
</reference>
<dbReference type="RefSeq" id="XP_029935355.1">
    <property type="nucleotide sequence ID" value="XM_030079495.1"/>
</dbReference>
<keyword evidence="22" id="KW-1185">Reference proteome</keyword>
<evidence type="ECO:0000256" key="5">
    <source>
        <dbReference type="ARBA" id="ARBA00022722"/>
    </source>
</evidence>
<evidence type="ECO:0000313" key="21">
    <source>
        <dbReference type="Ensembl" id="ENSMMDP00005036614.1"/>
    </source>
</evidence>
<comment type="subunit">
    <text evidence="4">Homodimer.</text>
</comment>
<dbReference type="GO" id="GO:0004521">
    <property type="term" value="F:RNA endonuclease activity"/>
    <property type="evidence" value="ECO:0007669"/>
    <property type="project" value="TreeGrafter"/>
</dbReference>
<dbReference type="Ensembl" id="ENSMMDT00005037402.1">
    <property type="protein sequence ID" value="ENSMMDP00005036614.1"/>
    <property type="gene ID" value="ENSMMDG00005017127.1"/>
</dbReference>
<organism evidence="21 22">
    <name type="scientific">Myripristis murdjan</name>
    <name type="common">pinecone soldierfish</name>
    <dbReference type="NCBI Taxonomy" id="586833"/>
    <lineage>
        <taxon>Eukaryota</taxon>
        <taxon>Metazoa</taxon>
        <taxon>Chordata</taxon>
        <taxon>Craniata</taxon>
        <taxon>Vertebrata</taxon>
        <taxon>Euteleostomi</taxon>
        <taxon>Actinopterygii</taxon>
        <taxon>Neopterygii</taxon>
        <taxon>Teleostei</taxon>
        <taxon>Neoteleostei</taxon>
        <taxon>Acanthomorphata</taxon>
        <taxon>Holocentriformes</taxon>
        <taxon>Holocentridae</taxon>
        <taxon>Myripristis</taxon>
    </lineage>
</organism>